<organism evidence="1 2">
    <name type="scientific">Synaphobranchus kaupii</name>
    <name type="common">Kaup's arrowtooth eel</name>
    <dbReference type="NCBI Taxonomy" id="118154"/>
    <lineage>
        <taxon>Eukaryota</taxon>
        <taxon>Metazoa</taxon>
        <taxon>Chordata</taxon>
        <taxon>Craniata</taxon>
        <taxon>Vertebrata</taxon>
        <taxon>Euteleostomi</taxon>
        <taxon>Actinopterygii</taxon>
        <taxon>Neopterygii</taxon>
        <taxon>Teleostei</taxon>
        <taxon>Anguilliformes</taxon>
        <taxon>Synaphobranchidae</taxon>
        <taxon>Synaphobranchus</taxon>
    </lineage>
</organism>
<dbReference type="OrthoDB" id="10644929at2759"/>
<keyword evidence="2" id="KW-1185">Reference proteome</keyword>
<name>A0A9Q1F3K3_SYNKA</name>
<dbReference type="EMBL" id="JAINUF010000009">
    <property type="protein sequence ID" value="KAJ8350147.1"/>
    <property type="molecule type" value="Genomic_DNA"/>
</dbReference>
<gene>
    <name evidence="1" type="ORF">SKAU_G00252770</name>
</gene>
<sequence length="131" mass="14212">MKHSGTPANNTRVSLTSRPTPLISSILSRSIRRSPEHSPEPPVYLSPCVRCRRGVEYAAADLGFTDENPSPAFETDAMLMAALTVDFRKHSGPTPADDMAPQIITDCGNFTLDFKQCGFCASPLFLQTLGP</sequence>
<accession>A0A9Q1F3K3</accession>
<protein>
    <submittedName>
        <fullName evidence="1">Uncharacterized protein</fullName>
    </submittedName>
</protein>
<proteinExistence type="predicted"/>
<comment type="caution">
    <text evidence="1">The sequence shown here is derived from an EMBL/GenBank/DDBJ whole genome shotgun (WGS) entry which is preliminary data.</text>
</comment>
<dbReference type="Proteomes" id="UP001152622">
    <property type="component" value="Chromosome 9"/>
</dbReference>
<dbReference type="AlphaFoldDB" id="A0A9Q1F3K3"/>
<evidence type="ECO:0000313" key="1">
    <source>
        <dbReference type="EMBL" id="KAJ8350147.1"/>
    </source>
</evidence>
<reference evidence="1" key="1">
    <citation type="journal article" date="2023" name="Science">
        <title>Genome structures resolve the early diversification of teleost fishes.</title>
        <authorList>
            <person name="Parey E."/>
            <person name="Louis A."/>
            <person name="Montfort J."/>
            <person name="Bouchez O."/>
            <person name="Roques C."/>
            <person name="Iampietro C."/>
            <person name="Lluch J."/>
            <person name="Castinel A."/>
            <person name="Donnadieu C."/>
            <person name="Desvignes T."/>
            <person name="Floi Bucao C."/>
            <person name="Jouanno E."/>
            <person name="Wen M."/>
            <person name="Mejri S."/>
            <person name="Dirks R."/>
            <person name="Jansen H."/>
            <person name="Henkel C."/>
            <person name="Chen W.J."/>
            <person name="Zahm M."/>
            <person name="Cabau C."/>
            <person name="Klopp C."/>
            <person name="Thompson A.W."/>
            <person name="Robinson-Rechavi M."/>
            <person name="Braasch I."/>
            <person name="Lecointre G."/>
            <person name="Bobe J."/>
            <person name="Postlethwait J.H."/>
            <person name="Berthelot C."/>
            <person name="Roest Crollius H."/>
            <person name="Guiguen Y."/>
        </authorList>
    </citation>
    <scope>NUCLEOTIDE SEQUENCE</scope>
    <source>
        <strain evidence="1">WJC10195</strain>
    </source>
</reference>
<evidence type="ECO:0000313" key="2">
    <source>
        <dbReference type="Proteomes" id="UP001152622"/>
    </source>
</evidence>